<dbReference type="PANTHER" id="PTHR43179:SF7">
    <property type="entry name" value="RHAMNOSYLTRANSFERASE WBBL"/>
    <property type="match status" value="1"/>
</dbReference>
<dbReference type="Pfam" id="PF00535">
    <property type="entry name" value="Glycos_transf_2"/>
    <property type="match status" value="2"/>
</dbReference>
<protein>
    <recommendedName>
        <fullName evidence="1">Glycosyltransferase 2-like domain-containing protein</fullName>
    </recommendedName>
</protein>
<name>A0ABP6UME1_9MICO</name>
<dbReference type="InterPro" id="IPR001173">
    <property type="entry name" value="Glyco_trans_2-like"/>
</dbReference>
<reference evidence="3" key="1">
    <citation type="journal article" date="2019" name="Int. J. Syst. Evol. Microbiol.">
        <title>The Global Catalogue of Microorganisms (GCM) 10K type strain sequencing project: providing services to taxonomists for standard genome sequencing and annotation.</title>
        <authorList>
            <consortium name="The Broad Institute Genomics Platform"/>
            <consortium name="The Broad Institute Genome Sequencing Center for Infectious Disease"/>
            <person name="Wu L."/>
            <person name="Ma J."/>
        </authorList>
    </citation>
    <scope>NUCLEOTIDE SEQUENCE [LARGE SCALE GENOMIC DNA]</scope>
    <source>
        <strain evidence="3">JCM 17459</strain>
    </source>
</reference>
<dbReference type="EMBL" id="BAABBA010000035">
    <property type="protein sequence ID" value="GAA3511889.1"/>
    <property type="molecule type" value="Genomic_DNA"/>
</dbReference>
<sequence>MTAERPTFSILTPVYDPPLGALREMIDSVREQSFTDWQLVLVDDRSPDGGVRDALRAAAASDSRITVVEREANGGIVAASNDALARARGEFVVLIDHDDLIEPHALESVADVLGSAEDVDYLYTDEDKVDDEGRRYDTFRKPEWSPERLRSQMYTSHLSVLRTSLVREVGGFREGFEGSQDHDLVLRVTERARRVHHLPEVLYHWRAHPASTASEYQAKPYAWLAGQRAVQEHCDRVGITAEVELGPLPGTYRLQRRAAPGHRVSVVIPTNGSSGMVWGEWRAFVVECVRSFLKDPGDVAVEVVIVYDDGTPPAVLAELKELAGDDLVLVPFVGPFNFSKKCNEGYLASTGDVVAFLNDDLQIVSDRFLERLVAPLAEPDVGMTGARLLFADGTLQHGGHRYSRGDITHTHFGADASWGGHFSELVISRECSGVTAAAAALRREVFEEVGGFCEALPANFNDVDLSRKVGRSGHRMVWLPDATAYHFESRTRIPTVHDWEYRLITTRWDFAGDDRFMPTGPDLASAAN</sequence>
<dbReference type="CDD" id="cd04184">
    <property type="entry name" value="GT2_RfbC_Mx_like"/>
    <property type="match status" value="1"/>
</dbReference>
<dbReference type="InterPro" id="IPR029044">
    <property type="entry name" value="Nucleotide-diphossugar_trans"/>
</dbReference>
<dbReference type="PANTHER" id="PTHR43179">
    <property type="entry name" value="RHAMNOSYLTRANSFERASE WBBL"/>
    <property type="match status" value="1"/>
</dbReference>
<evidence type="ECO:0000313" key="3">
    <source>
        <dbReference type="Proteomes" id="UP001499841"/>
    </source>
</evidence>
<feature type="domain" description="Glycosyltransferase 2-like" evidence="1">
    <location>
        <begin position="9"/>
        <end position="162"/>
    </location>
</feature>
<dbReference type="SUPFAM" id="SSF53448">
    <property type="entry name" value="Nucleotide-diphospho-sugar transferases"/>
    <property type="match status" value="2"/>
</dbReference>
<dbReference type="RefSeq" id="WP_345045200.1">
    <property type="nucleotide sequence ID" value="NZ_BAABBA010000035.1"/>
</dbReference>
<keyword evidence="3" id="KW-1185">Reference proteome</keyword>
<comment type="caution">
    <text evidence="2">The sequence shown here is derived from an EMBL/GenBank/DDBJ whole genome shotgun (WGS) entry which is preliminary data.</text>
</comment>
<dbReference type="Gene3D" id="3.90.550.10">
    <property type="entry name" value="Spore Coat Polysaccharide Biosynthesis Protein SpsA, Chain A"/>
    <property type="match status" value="2"/>
</dbReference>
<proteinExistence type="predicted"/>
<accession>A0ABP6UME1</accession>
<feature type="domain" description="Glycosyltransferase 2-like" evidence="1">
    <location>
        <begin position="273"/>
        <end position="449"/>
    </location>
</feature>
<evidence type="ECO:0000313" key="2">
    <source>
        <dbReference type="EMBL" id="GAA3511889.1"/>
    </source>
</evidence>
<gene>
    <name evidence="2" type="ORF">GCM10022262_40000</name>
</gene>
<organism evidence="2 3">
    <name type="scientific">Georgenia daeguensis</name>
    <dbReference type="NCBI Taxonomy" id="908355"/>
    <lineage>
        <taxon>Bacteria</taxon>
        <taxon>Bacillati</taxon>
        <taxon>Actinomycetota</taxon>
        <taxon>Actinomycetes</taxon>
        <taxon>Micrococcales</taxon>
        <taxon>Bogoriellaceae</taxon>
        <taxon>Georgenia</taxon>
    </lineage>
</organism>
<evidence type="ECO:0000259" key="1">
    <source>
        <dbReference type="Pfam" id="PF00535"/>
    </source>
</evidence>
<dbReference type="Proteomes" id="UP001499841">
    <property type="component" value="Unassembled WGS sequence"/>
</dbReference>